<evidence type="ECO:0000313" key="1">
    <source>
        <dbReference type="EMBL" id="KAH6933164.1"/>
    </source>
</evidence>
<name>A0ACB7SGX2_HYAAI</name>
<dbReference type="Proteomes" id="UP000821845">
    <property type="component" value="Chromosome 4"/>
</dbReference>
<dbReference type="EMBL" id="CM023484">
    <property type="protein sequence ID" value="KAH6933164.1"/>
    <property type="molecule type" value="Genomic_DNA"/>
</dbReference>
<organism evidence="1 2">
    <name type="scientific">Hyalomma asiaticum</name>
    <name type="common">Tick</name>
    <dbReference type="NCBI Taxonomy" id="266040"/>
    <lineage>
        <taxon>Eukaryota</taxon>
        <taxon>Metazoa</taxon>
        <taxon>Ecdysozoa</taxon>
        <taxon>Arthropoda</taxon>
        <taxon>Chelicerata</taxon>
        <taxon>Arachnida</taxon>
        <taxon>Acari</taxon>
        <taxon>Parasitiformes</taxon>
        <taxon>Ixodida</taxon>
        <taxon>Ixodoidea</taxon>
        <taxon>Ixodidae</taxon>
        <taxon>Hyalomminae</taxon>
        <taxon>Hyalomma</taxon>
    </lineage>
</organism>
<sequence length="123" mass="13220">MTQDPLVLLAHLTALHHVGDVLVQSRLLSLGRGRHLGSFPQQDDLLAATAGPWTGDFLELPPWNPTICTPSAGLAQLPCGCRPASHAHLLPALPSPPTTGLDLDWLSVIMNIWRALQDMRAPA</sequence>
<reference evidence="1" key="1">
    <citation type="submission" date="2020-05" db="EMBL/GenBank/DDBJ databases">
        <title>Large-scale comparative analyses of tick genomes elucidate their genetic diversity and vector capacities.</title>
        <authorList>
            <person name="Jia N."/>
            <person name="Wang J."/>
            <person name="Shi W."/>
            <person name="Du L."/>
            <person name="Sun Y."/>
            <person name="Zhan W."/>
            <person name="Jiang J."/>
            <person name="Wang Q."/>
            <person name="Zhang B."/>
            <person name="Ji P."/>
            <person name="Sakyi L.B."/>
            <person name="Cui X."/>
            <person name="Yuan T."/>
            <person name="Jiang B."/>
            <person name="Yang W."/>
            <person name="Lam T.T.-Y."/>
            <person name="Chang Q."/>
            <person name="Ding S."/>
            <person name="Wang X."/>
            <person name="Zhu J."/>
            <person name="Ruan X."/>
            <person name="Zhao L."/>
            <person name="Wei J."/>
            <person name="Que T."/>
            <person name="Du C."/>
            <person name="Cheng J."/>
            <person name="Dai P."/>
            <person name="Han X."/>
            <person name="Huang E."/>
            <person name="Gao Y."/>
            <person name="Liu J."/>
            <person name="Shao H."/>
            <person name="Ye R."/>
            <person name="Li L."/>
            <person name="Wei W."/>
            <person name="Wang X."/>
            <person name="Wang C."/>
            <person name="Yang T."/>
            <person name="Huo Q."/>
            <person name="Li W."/>
            <person name="Guo W."/>
            <person name="Chen H."/>
            <person name="Zhou L."/>
            <person name="Ni X."/>
            <person name="Tian J."/>
            <person name="Zhou Y."/>
            <person name="Sheng Y."/>
            <person name="Liu T."/>
            <person name="Pan Y."/>
            <person name="Xia L."/>
            <person name="Li J."/>
            <person name="Zhao F."/>
            <person name="Cao W."/>
        </authorList>
    </citation>
    <scope>NUCLEOTIDE SEQUENCE</scope>
    <source>
        <strain evidence="1">Hyas-2018</strain>
    </source>
</reference>
<proteinExistence type="predicted"/>
<comment type="caution">
    <text evidence="1">The sequence shown here is derived from an EMBL/GenBank/DDBJ whole genome shotgun (WGS) entry which is preliminary data.</text>
</comment>
<gene>
    <name evidence="1" type="ORF">HPB50_012689</name>
</gene>
<protein>
    <submittedName>
        <fullName evidence="1">Uncharacterized protein</fullName>
    </submittedName>
</protein>
<keyword evidence="2" id="KW-1185">Reference proteome</keyword>
<evidence type="ECO:0000313" key="2">
    <source>
        <dbReference type="Proteomes" id="UP000821845"/>
    </source>
</evidence>
<accession>A0ACB7SGX2</accession>